<name>A0ACC3MHR0_9PEZI</name>
<sequence>MNQPQYAPAATAGGQQNGPPVCLNCRTSTTPLWRRDESGSVLCNACGLFLKLHGRPRPISLKTDVIKSRNRVKTSQTRKRDSGDGQQNGYPAAHPDVASLGLNIQHPNASRPHGHHFVGGEPGRIPSPNSISRSNTPGLLGGTNPNIAPQHLFDTASLNSEAFPSPSLPAYALRQHSPGTNLEAPQSYDALQSQNTQLRTRVNELEVINDLFRGRVTELEQTEQEARRAERMKDEETERVKADLVTANAKVADLQRRLDELSNQNTPSRKRTRRATAEEGFE</sequence>
<reference evidence="1" key="1">
    <citation type="submission" date="2023-07" db="EMBL/GenBank/DDBJ databases">
        <title>Black Yeasts Isolated from many extreme environments.</title>
        <authorList>
            <person name="Coleine C."/>
            <person name="Stajich J.E."/>
            <person name="Selbmann L."/>
        </authorList>
    </citation>
    <scope>NUCLEOTIDE SEQUENCE</scope>
    <source>
        <strain evidence="1">CCFEE 5714</strain>
    </source>
</reference>
<evidence type="ECO:0000313" key="2">
    <source>
        <dbReference type="Proteomes" id="UP001281147"/>
    </source>
</evidence>
<gene>
    <name evidence="1" type="primary">GZF3_1</name>
    <name evidence="1" type="ORF">LTR37_018161</name>
</gene>
<keyword evidence="2" id="KW-1185">Reference proteome</keyword>
<dbReference type="EMBL" id="JAUTXU010000248">
    <property type="protein sequence ID" value="KAK3696019.1"/>
    <property type="molecule type" value="Genomic_DNA"/>
</dbReference>
<protein>
    <submittedName>
        <fullName evidence="1">GATA zinc finger protein 3</fullName>
    </submittedName>
</protein>
<dbReference type="Proteomes" id="UP001281147">
    <property type="component" value="Unassembled WGS sequence"/>
</dbReference>
<proteinExistence type="predicted"/>
<evidence type="ECO:0000313" key="1">
    <source>
        <dbReference type="EMBL" id="KAK3696019.1"/>
    </source>
</evidence>
<comment type="caution">
    <text evidence="1">The sequence shown here is derived from an EMBL/GenBank/DDBJ whole genome shotgun (WGS) entry which is preliminary data.</text>
</comment>
<accession>A0ACC3MHR0</accession>
<organism evidence="1 2">
    <name type="scientific">Vermiconidia calcicola</name>
    <dbReference type="NCBI Taxonomy" id="1690605"/>
    <lineage>
        <taxon>Eukaryota</taxon>
        <taxon>Fungi</taxon>
        <taxon>Dikarya</taxon>
        <taxon>Ascomycota</taxon>
        <taxon>Pezizomycotina</taxon>
        <taxon>Dothideomycetes</taxon>
        <taxon>Dothideomycetidae</taxon>
        <taxon>Mycosphaerellales</taxon>
        <taxon>Extremaceae</taxon>
        <taxon>Vermiconidia</taxon>
    </lineage>
</organism>